<evidence type="ECO:0000256" key="6">
    <source>
        <dbReference type="SAM" id="MobiDB-lite"/>
    </source>
</evidence>
<dbReference type="SUPFAM" id="SSF50978">
    <property type="entry name" value="WD40 repeat-like"/>
    <property type="match status" value="1"/>
</dbReference>
<dbReference type="GO" id="GO:0019888">
    <property type="term" value="F:protein phosphatase regulator activity"/>
    <property type="evidence" value="ECO:0007669"/>
    <property type="project" value="InterPro"/>
</dbReference>
<dbReference type="Pfam" id="PF00400">
    <property type="entry name" value="WD40"/>
    <property type="match status" value="2"/>
</dbReference>
<name>A0A830HXK1_9CHLO</name>
<keyword evidence="2 5" id="KW-0853">WD repeat</keyword>
<feature type="compositionally biased region" description="Polar residues" evidence="6">
    <location>
        <begin position="11"/>
        <end position="25"/>
    </location>
</feature>
<dbReference type="PRINTS" id="PR00600">
    <property type="entry name" value="PP2APR55"/>
</dbReference>
<dbReference type="OrthoDB" id="6274823at2759"/>
<keyword evidence="8" id="KW-1185">Reference proteome</keyword>
<dbReference type="GO" id="GO:0000159">
    <property type="term" value="C:protein phosphatase type 2A complex"/>
    <property type="evidence" value="ECO:0007669"/>
    <property type="project" value="UniProtKB-UniRule"/>
</dbReference>
<dbReference type="InterPro" id="IPR036322">
    <property type="entry name" value="WD40_repeat_dom_sf"/>
</dbReference>
<comment type="similarity">
    <text evidence="1 5">Belongs to the phosphatase 2A regulatory subunit B family.</text>
</comment>
<accession>A0A830HXK1</accession>
<dbReference type="InterPro" id="IPR000009">
    <property type="entry name" value="PP2A_PR55"/>
</dbReference>
<feature type="region of interest" description="Disordered" evidence="6">
    <location>
        <begin position="1"/>
        <end position="40"/>
    </location>
</feature>
<keyword evidence="3 5" id="KW-0677">Repeat</keyword>
<protein>
    <recommendedName>
        <fullName evidence="5">Serine/threonine-protein phosphatase 2A 55 kDa regulatory subunit B</fullName>
    </recommendedName>
</protein>
<evidence type="ECO:0000313" key="7">
    <source>
        <dbReference type="EMBL" id="GHP11718.1"/>
    </source>
</evidence>
<comment type="caution">
    <text evidence="7">The sequence shown here is derived from an EMBL/GenBank/DDBJ whole genome shotgun (WGS) entry which is preliminary data.</text>
</comment>
<evidence type="ECO:0000256" key="1">
    <source>
        <dbReference type="ARBA" id="ARBA00008259"/>
    </source>
</evidence>
<dbReference type="FunFam" id="2.130.10.10:FF:000609">
    <property type="entry name" value="Serine/threonine-protein phosphatase 2A 55 kDa regulatory subunit B"/>
    <property type="match status" value="1"/>
</dbReference>
<dbReference type="SMART" id="SM00320">
    <property type="entry name" value="WD40"/>
    <property type="match status" value="6"/>
</dbReference>
<evidence type="ECO:0000256" key="3">
    <source>
        <dbReference type="ARBA" id="ARBA00022737"/>
    </source>
</evidence>
<reference evidence="7" key="1">
    <citation type="submission" date="2020-10" db="EMBL/GenBank/DDBJ databases">
        <title>Unveiling of a novel bifunctional photoreceptor, Dualchrome1, isolated from a cosmopolitan green alga.</title>
        <authorList>
            <person name="Suzuki S."/>
            <person name="Kawachi M."/>
        </authorList>
    </citation>
    <scope>NUCLEOTIDE SEQUENCE</scope>
    <source>
        <strain evidence="7">NIES 2893</strain>
    </source>
</reference>
<dbReference type="EMBL" id="BNJQ01000036">
    <property type="protein sequence ID" value="GHP11718.1"/>
    <property type="molecule type" value="Genomic_DNA"/>
</dbReference>
<evidence type="ECO:0000256" key="2">
    <source>
        <dbReference type="ARBA" id="ARBA00022574"/>
    </source>
</evidence>
<gene>
    <name evidence="7" type="ORF">PPROV_001044600</name>
</gene>
<dbReference type="PIRSF" id="PIRSF037309">
    <property type="entry name" value="PP2A_PR55"/>
    <property type="match status" value="1"/>
</dbReference>
<dbReference type="AlphaFoldDB" id="A0A830HXK1"/>
<dbReference type="InterPro" id="IPR001680">
    <property type="entry name" value="WD40_rpt"/>
</dbReference>
<evidence type="ECO:0000256" key="5">
    <source>
        <dbReference type="RuleBase" id="RU331113"/>
    </source>
</evidence>
<evidence type="ECO:0000256" key="4">
    <source>
        <dbReference type="ARBA" id="ARBA00034298"/>
    </source>
</evidence>
<organism evidence="7 8">
    <name type="scientific">Pycnococcus provasolii</name>
    <dbReference type="NCBI Taxonomy" id="41880"/>
    <lineage>
        <taxon>Eukaryota</taxon>
        <taxon>Viridiplantae</taxon>
        <taxon>Chlorophyta</taxon>
        <taxon>Pseudoscourfieldiophyceae</taxon>
        <taxon>Pseudoscourfieldiales</taxon>
        <taxon>Pycnococcaceae</taxon>
        <taxon>Pycnococcus</taxon>
    </lineage>
</organism>
<proteinExistence type="inferred from homology"/>
<feature type="compositionally biased region" description="Basic and acidic residues" evidence="6">
    <location>
        <begin position="27"/>
        <end position="38"/>
    </location>
</feature>
<dbReference type="PANTHER" id="PTHR11871">
    <property type="entry name" value="PROTEIN PHOSPHATASE PP2A REGULATORY SUBUNIT B"/>
    <property type="match status" value="1"/>
</dbReference>
<dbReference type="Proteomes" id="UP000660262">
    <property type="component" value="Unassembled WGS sequence"/>
</dbReference>
<dbReference type="InterPro" id="IPR015943">
    <property type="entry name" value="WD40/YVTN_repeat-like_dom_sf"/>
</dbReference>
<evidence type="ECO:0000313" key="8">
    <source>
        <dbReference type="Proteomes" id="UP000660262"/>
    </source>
</evidence>
<sequence>MATTAIDVPTNAYTSSSPKMFSTGETPGREKTPSKVDLGDFSVDSDYSDSSSSNPLCFTFSQCFGERSPGEEVHEADLISALEFSHDGEHLATGDRGGRVVLFERVDDDDAECAPNAACSPDDLANGKVRRRHGSKRRTEFRYSTEFQSHEPEFDFLKSLEIEEKINQIRWCNGTNNSHFLLSANDKTVKLWKVYEKKVRDVAEYNVRTSPSSSDSGPAYAPATAADTGMDGTSAASGMAPRCDYAAAEDLARRYGSGAAASLRLPRLRKPKGVLTARNRRVFSNAHAYHINSLSSNCDGETFLSSDDLRIILWNLEVAHQAFNIVDIKPTNMENLTEVITTTDFHPSSCSVFGYASSKGCIRLSDMRERALCDRHAKVFEASQGTGGSANGNGGTKAFFSEIIASITDMKFVGSGRFILSRDYMSLKLWDVAMDGRGPIATYWIHEHIRPRLGDLYESDNVFDKFECCASGGYHSPRTSPTDASSVIGTRYLCTGSYSNLFRVFDAKMALSGAPIEMAESSAAHQLLESSKQPNRYNGQYLSANGVSKLNAQASEKSLSGVPMDFQSKVLHLAWHPHRPVVAAAATNSLYLFAR</sequence>
<comment type="function">
    <text evidence="4">The B regulatory subunit may modulate substrate selectivity and catalytic activity, and may also direct the localization of the catalytic enzyme to a particular subcellular compartment.</text>
</comment>
<dbReference type="Gene3D" id="2.130.10.10">
    <property type="entry name" value="YVTN repeat-like/Quinoprotein amine dehydrogenase"/>
    <property type="match status" value="1"/>
</dbReference>